<feature type="signal peptide" evidence="1">
    <location>
        <begin position="1"/>
        <end position="26"/>
    </location>
</feature>
<dbReference type="AlphaFoldDB" id="A0A1A0HJZ0"/>
<protein>
    <recommendedName>
        <fullName evidence="4">Secreted protein</fullName>
    </recommendedName>
</protein>
<evidence type="ECO:0000313" key="3">
    <source>
        <dbReference type="Proteomes" id="UP000092555"/>
    </source>
</evidence>
<keyword evidence="3" id="KW-1185">Reference proteome</keyword>
<evidence type="ECO:0000313" key="2">
    <source>
        <dbReference type="EMBL" id="OBA24202.1"/>
    </source>
</evidence>
<name>A0A1A0HJZ0_9ASCO</name>
<keyword evidence="1" id="KW-0732">Signal</keyword>
<reference evidence="2 3" key="1">
    <citation type="submission" date="2016-05" db="EMBL/GenBank/DDBJ databases">
        <title>Comparative genomics of biotechnologically important yeasts.</title>
        <authorList>
            <consortium name="DOE Joint Genome Institute"/>
            <person name="Riley R."/>
            <person name="Haridas S."/>
            <person name="Wolfe K.H."/>
            <person name="Lopes M.R."/>
            <person name="Hittinger C.T."/>
            <person name="Goker M."/>
            <person name="Salamov A."/>
            <person name="Wisecaver J."/>
            <person name="Long T.M."/>
            <person name="Aerts A.L."/>
            <person name="Barry K."/>
            <person name="Choi C."/>
            <person name="Clum A."/>
            <person name="Coughlan A.Y."/>
            <person name="Deshpande S."/>
            <person name="Douglass A.P."/>
            <person name="Hanson S.J."/>
            <person name="Klenk H.-P."/>
            <person name="LaButti K."/>
            <person name="Lapidus A."/>
            <person name="Lindquist E."/>
            <person name="Lipzen A."/>
            <person name="Meier-kolthoff J.P."/>
            <person name="Ohm R.A."/>
            <person name="Otillar R.P."/>
            <person name="Pangilinan J."/>
            <person name="Peng Y."/>
            <person name="Rokas A."/>
            <person name="Rosa C.A."/>
            <person name="Scheuner C."/>
            <person name="Sibirny A.A."/>
            <person name="Slot J.C."/>
            <person name="Stielow J.B."/>
            <person name="Sun H."/>
            <person name="Kurtzman C.P."/>
            <person name="Blackwell M."/>
            <person name="Grigoriev I.V."/>
            <person name="Jeffries T.W."/>
        </authorList>
    </citation>
    <scope>NUCLEOTIDE SEQUENCE [LARGE SCALE GENOMIC DNA]</scope>
    <source>
        <strain evidence="2 3">NRRL YB-4993</strain>
    </source>
</reference>
<dbReference type="Proteomes" id="UP000092555">
    <property type="component" value="Unassembled WGS sequence"/>
</dbReference>
<evidence type="ECO:0000256" key="1">
    <source>
        <dbReference type="SAM" id="SignalP"/>
    </source>
</evidence>
<sequence length="193" mass="21299">MNKSIYPRHSFLVVVYFCLHVSHFNAGFVSTVPGGPFVPHCAEKDSGGLAPYPLNPILRPHNSSAQLRDTCAQTVAGPYRSPWSRARVPAKGRRFFLTPLCSGLPGLVSRSPFADQFALLTDCEERGRNCRRTTLLGTCAHQKSPTAGPSSLRQFFCPLSGLDPGHFLYSDFIFGHLPSTLVFKKCRAHITHQ</sequence>
<dbReference type="EMBL" id="LXTC01000001">
    <property type="protein sequence ID" value="OBA24202.1"/>
    <property type="molecule type" value="Genomic_DNA"/>
</dbReference>
<comment type="caution">
    <text evidence="2">The sequence shown here is derived from an EMBL/GenBank/DDBJ whole genome shotgun (WGS) entry which is preliminary data.</text>
</comment>
<organism evidence="2 3">
    <name type="scientific">Metschnikowia bicuspidata var. bicuspidata NRRL YB-4993</name>
    <dbReference type="NCBI Taxonomy" id="869754"/>
    <lineage>
        <taxon>Eukaryota</taxon>
        <taxon>Fungi</taxon>
        <taxon>Dikarya</taxon>
        <taxon>Ascomycota</taxon>
        <taxon>Saccharomycotina</taxon>
        <taxon>Pichiomycetes</taxon>
        <taxon>Metschnikowiaceae</taxon>
        <taxon>Metschnikowia</taxon>
    </lineage>
</organism>
<accession>A0A1A0HJZ0</accession>
<gene>
    <name evidence="2" type="ORF">METBIDRAFT_120359</name>
</gene>
<feature type="chain" id="PRO_5008508839" description="Secreted protein" evidence="1">
    <location>
        <begin position="27"/>
        <end position="193"/>
    </location>
</feature>
<dbReference type="RefSeq" id="XP_018714683.1">
    <property type="nucleotide sequence ID" value="XM_018854151.1"/>
</dbReference>
<dbReference type="GeneID" id="30027127"/>
<proteinExistence type="predicted"/>
<evidence type="ECO:0008006" key="4">
    <source>
        <dbReference type="Google" id="ProtNLM"/>
    </source>
</evidence>